<feature type="compositionally biased region" description="Polar residues" evidence="1">
    <location>
        <begin position="664"/>
        <end position="676"/>
    </location>
</feature>
<dbReference type="EMBL" id="JAYWIO010000001">
    <property type="protein sequence ID" value="KAK7287343.1"/>
    <property type="molecule type" value="Genomic_DNA"/>
</dbReference>
<feature type="compositionally biased region" description="Low complexity" evidence="1">
    <location>
        <begin position="399"/>
        <end position="425"/>
    </location>
</feature>
<dbReference type="InterPro" id="IPR044798">
    <property type="entry name" value="EAF1A/B"/>
</dbReference>
<evidence type="ECO:0000313" key="3">
    <source>
        <dbReference type="Proteomes" id="UP001372338"/>
    </source>
</evidence>
<keyword evidence="3" id="KW-1185">Reference proteome</keyword>
<protein>
    <submittedName>
        <fullName evidence="2">Uncharacterized protein</fullName>
    </submittedName>
</protein>
<proteinExistence type="predicted"/>
<feature type="region of interest" description="Disordered" evidence="1">
    <location>
        <begin position="235"/>
        <end position="279"/>
    </location>
</feature>
<feature type="region of interest" description="Disordered" evidence="1">
    <location>
        <begin position="560"/>
        <end position="589"/>
    </location>
</feature>
<feature type="region of interest" description="Disordered" evidence="1">
    <location>
        <begin position="317"/>
        <end position="548"/>
    </location>
</feature>
<gene>
    <name evidence="2" type="ORF">RIF29_00614</name>
</gene>
<dbReference type="PANTHER" id="PTHR46774:SF3">
    <property type="entry name" value="CHROMATIN MODIFICATION-RELATED PROTEIN EAF1 A-RELATED"/>
    <property type="match status" value="1"/>
</dbReference>
<dbReference type="Proteomes" id="UP001372338">
    <property type="component" value="Unassembled WGS sequence"/>
</dbReference>
<organism evidence="2 3">
    <name type="scientific">Crotalaria pallida</name>
    <name type="common">Smooth rattlebox</name>
    <name type="synonym">Crotalaria striata</name>
    <dbReference type="NCBI Taxonomy" id="3830"/>
    <lineage>
        <taxon>Eukaryota</taxon>
        <taxon>Viridiplantae</taxon>
        <taxon>Streptophyta</taxon>
        <taxon>Embryophyta</taxon>
        <taxon>Tracheophyta</taxon>
        <taxon>Spermatophyta</taxon>
        <taxon>Magnoliopsida</taxon>
        <taxon>eudicotyledons</taxon>
        <taxon>Gunneridae</taxon>
        <taxon>Pentapetalae</taxon>
        <taxon>rosids</taxon>
        <taxon>fabids</taxon>
        <taxon>Fabales</taxon>
        <taxon>Fabaceae</taxon>
        <taxon>Papilionoideae</taxon>
        <taxon>50 kb inversion clade</taxon>
        <taxon>genistoids sensu lato</taxon>
        <taxon>core genistoids</taxon>
        <taxon>Crotalarieae</taxon>
        <taxon>Crotalaria</taxon>
    </lineage>
</organism>
<dbReference type="AlphaFoldDB" id="A0AAN9P6L1"/>
<feature type="region of interest" description="Disordered" evidence="1">
    <location>
        <begin position="664"/>
        <end position="693"/>
    </location>
</feature>
<sequence>MQNDDQDLKHLAPIHNSHVIALSQVFPNNLNGALLTSMQSAVPTSGVNSSLPGSSGIVLGNDLSSPSGPIAASVRDCRYGVPRNSPLSVDEQQRIQHYNQMLAGRNIQQSSLSVPGNLSGSDRGVRMLPGGNCMGLMGGVNRSMAISRPGFQGMAAPSMLNSGSMLSSSMVGMQSPVNMNSGVGAGQGNSMLRPPEALHMTRVIIFPGHNPEHQLQTIVAELQMQNSQGIPAFCGHSSAFSNQTTPPVQAYPGHAQQPHQLSQHQSHLSNSHPHLQGPTYASNLQQQAFAARLVKERQLKQQRYLQQQQQFAESNALTPHVQAQSQLPISSSPLQNGSQVRPQNSSQKVPLFNVTSSSPLVPVSSQNQQKHHQPQHGIDRNLCASGITNQLSKHRQRQPPEQQHHQQPGRQHPNQWQHAQSQQQAKFINGKGRGSTLVHQNLPEDPSHPIGLSVPPGTQTAEKGDPIMPMVVGHPHSSNHSQLQQKLHSGSPTTLSEQLQIPSDNSAQGQVSTVPSDHMLSPTEPPVIASSHQPLLQSQPQSKKINQNQSNVRTMLQHNCSVHSELSRRSQSDTTQVDPHPASSASQVTTSTAVTQGCMDSAGVAPVVTTTSSPWETSEAPLDSNMNNPATQVTSLGSAPVLNSSGNEHTAIIEELCQKSVSLTSHAHNSGAQGRRQQQPQLLPQSLPTLSQQ</sequence>
<accession>A0AAN9P6L1</accession>
<comment type="caution">
    <text evidence="2">The sequence shown here is derived from an EMBL/GenBank/DDBJ whole genome shotgun (WGS) entry which is preliminary data.</text>
</comment>
<feature type="compositionally biased region" description="Polar residues" evidence="1">
    <location>
        <begin position="238"/>
        <end position="247"/>
    </location>
</feature>
<evidence type="ECO:0000256" key="1">
    <source>
        <dbReference type="SAM" id="MobiDB-lite"/>
    </source>
</evidence>
<name>A0AAN9P6L1_CROPI</name>
<feature type="compositionally biased region" description="Low complexity" evidence="1">
    <location>
        <begin position="254"/>
        <end position="276"/>
    </location>
</feature>
<feature type="compositionally biased region" description="Polar residues" evidence="1">
    <location>
        <begin position="336"/>
        <end position="348"/>
    </location>
</feature>
<dbReference type="GO" id="GO:0035267">
    <property type="term" value="C:NuA4 histone acetyltransferase complex"/>
    <property type="evidence" value="ECO:0007669"/>
    <property type="project" value="InterPro"/>
</dbReference>
<feature type="compositionally biased region" description="Low complexity" evidence="1">
    <location>
        <begin position="530"/>
        <end position="542"/>
    </location>
</feature>
<feature type="compositionally biased region" description="Polar residues" evidence="1">
    <location>
        <begin position="476"/>
        <end position="515"/>
    </location>
</feature>
<evidence type="ECO:0000313" key="2">
    <source>
        <dbReference type="EMBL" id="KAK7287343.1"/>
    </source>
</evidence>
<feature type="compositionally biased region" description="Low complexity" evidence="1">
    <location>
        <begin position="356"/>
        <end position="365"/>
    </location>
</feature>
<dbReference type="PANTHER" id="PTHR46774">
    <property type="entry name" value="CHROMATIN MODIFICATION-RELATED PROTEIN EAF1 A-RELATED"/>
    <property type="match status" value="1"/>
</dbReference>
<reference evidence="2 3" key="1">
    <citation type="submission" date="2024-01" db="EMBL/GenBank/DDBJ databases">
        <title>The genomes of 5 underutilized Papilionoideae crops provide insights into root nodulation and disease resistanc.</title>
        <authorList>
            <person name="Yuan L."/>
        </authorList>
    </citation>
    <scope>NUCLEOTIDE SEQUENCE [LARGE SCALE GENOMIC DNA]</scope>
    <source>
        <strain evidence="2">ZHUSHIDOU_FW_LH</strain>
        <tissue evidence="2">Leaf</tissue>
    </source>
</reference>
<feature type="compositionally biased region" description="Low complexity" evidence="1">
    <location>
        <begin position="322"/>
        <end position="335"/>
    </location>
</feature>
<feature type="compositionally biased region" description="Low complexity" evidence="1">
    <location>
        <begin position="677"/>
        <end position="693"/>
    </location>
</feature>